<organism evidence="3">
    <name type="scientific">uncultured Dysgonomonas sp</name>
    <dbReference type="NCBI Taxonomy" id="206096"/>
    <lineage>
        <taxon>Bacteria</taxon>
        <taxon>Pseudomonadati</taxon>
        <taxon>Bacteroidota</taxon>
        <taxon>Bacteroidia</taxon>
        <taxon>Bacteroidales</taxon>
        <taxon>Dysgonomonadaceae</taxon>
        <taxon>Dysgonomonas</taxon>
        <taxon>environmental samples</taxon>
    </lineage>
</organism>
<dbReference type="EMBL" id="FLUM01000002">
    <property type="protein sequence ID" value="SBW00052.1"/>
    <property type="molecule type" value="Genomic_DNA"/>
</dbReference>
<evidence type="ECO:0000256" key="1">
    <source>
        <dbReference type="SAM" id="SignalP"/>
    </source>
</evidence>
<evidence type="ECO:0000259" key="2">
    <source>
        <dbReference type="Pfam" id="PF09603"/>
    </source>
</evidence>
<feature type="domain" description="Fibrobacter succinogenes major paralogous" evidence="2">
    <location>
        <begin position="161"/>
        <end position="368"/>
    </location>
</feature>
<dbReference type="RefSeq" id="WP_296941215.1">
    <property type="nucleotide sequence ID" value="NZ_LT599032.1"/>
</dbReference>
<reference evidence="3" key="1">
    <citation type="submission" date="2016-04" db="EMBL/GenBank/DDBJ databases">
        <authorList>
            <person name="Evans L.H."/>
            <person name="Alamgir A."/>
            <person name="Owens N."/>
            <person name="Weber N.D."/>
            <person name="Virtaneva K."/>
            <person name="Barbian K."/>
            <person name="Babar A."/>
            <person name="Rosenke K."/>
        </authorList>
    </citation>
    <scope>NUCLEOTIDE SEQUENCE</scope>
    <source>
        <strain evidence="3">86-1</strain>
    </source>
</reference>
<dbReference type="AlphaFoldDB" id="A0A212JKU8"/>
<feature type="signal peptide" evidence="1">
    <location>
        <begin position="1"/>
        <end position="24"/>
    </location>
</feature>
<dbReference type="NCBIfam" id="TIGR02145">
    <property type="entry name" value="Fib_succ_major"/>
    <property type="match status" value="1"/>
</dbReference>
<keyword evidence="1" id="KW-0732">Signal</keyword>
<sequence length="371" mass="41623">MKTLYSKLFIPVLAGFFSYYNANAQVTIGSTILPSEGAILDLKENQPTVNNTNATKGLMLPRVKLTSNADLFPMFLGDTDYENNTSSKKDSEDKSHTGLTVYNINLDICEEIYPGVYTWDGNEWILLSEGIFPSETDILVDNRNSAKPEQYKIGKFADAGWWMLENLRADRWPDGTNNGLVFDYPVMETDPTYLEPRFYYPRGSQSDLGTNPHYGYMYNLMAATKLTRTEIGNTTHLIGIQGICPDGWHLPTLDEWWELRDAVEANPCQYAHSKIGANTGWNMQSMENNSNGVSRSREQGGFNGILLGRMSRDQKTGEISLGYNKQTAFFWVGATNSVLGTQAAALDKNTYAAARMPHIDVYLLSVRCKKD</sequence>
<accession>A0A212JKU8</accession>
<evidence type="ECO:0000313" key="3">
    <source>
        <dbReference type="EMBL" id="SBW00052.1"/>
    </source>
</evidence>
<protein>
    <recommendedName>
        <fullName evidence="2">Fibrobacter succinogenes major paralogous domain-containing protein</fullName>
    </recommendedName>
</protein>
<name>A0A212JKU8_9BACT</name>
<proteinExistence type="predicted"/>
<feature type="chain" id="PRO_5013120913" description="Fibrobacter succinogenes major paralogous domain-containing protein" evidence="1">
    <location>
        <begin position="25"/>
        <end position="371"/>
    </location>
</feature>
<dbReference type="InterPro" id="IPR011871">
    <property type="entry name" value="Fib_succ_major"/>
</dbReference>
<dbReference type="Pfam" id="PF09603">
    <property type="entry name" value="Fib_succ_major"/>
    <property type="match status" value="1"/>
</dbReference>
<gene>
    <name evidence="3" type="ORF">KL86DYS1_20091</name>
</gene>